<accession>A0A6N3BCC5</accession>
<feature type="compositionally biased region" description="Low complexity" evidence="1">
    <location>
        <begin position="170"/>
        <end position="206"/>
    </location>
</feature>
<dbReference type="EMBL" id="CACRUE010000024">
    <property type="protein sequence ID" value="VYU00714.1"/>
    <property type="molecule type" value="Genomic_DNA"/>
</dbReference>
<keyword evidence="2" id="KW-0472">Membrane</keyword>
<protein>
    <recommendedName>
        <fullName evidence="3">TcaA protein NTF2-like domain-containing protein</fullName>
    </recommendedName>
</protein>
<evidence type="ECO:0000259" key="3">
    <source>
        <dbReference type="Pfam" id="PF22819"/>
    </source>
</evidence>
<evidence type="ECO:0000256" key="1">
    <source>
        <dbReference type="SAM" id="MobiDB-lite"/>
    </source>
</evidence>
<feature type="domain" description="TcaA protein NTF2-like" evidence="3">
    <location>
        <begin position="218"/>
        <end position="312"/>
    </location>
</feature>
<keyword evidence="2" id="KW-1133">Transmembrane helix</keyword>
<sequence>MICKNCGKNNTEGVPYCAYCGKPLNIQDDMYNPQPTDKKDSSKNTIKIIAIIVSIFLVIGGGFLLFKDQLFGDDVSIEKINIEGNYEMDGETYVFGVNKTIVIDPEIKSSKDNVKLRYEIEDSGVASIMKLDNKCSIIGNNPQQTKLNIYNNDEFLKSIQISFKNEDTSSSKNDVNNVVNNTTNNNTVNNNTTNNYNNNDKNNKQSSSDEDSNIPLEDLTYFMSCYFSNYQNAINYGNFSEISGSLTSNGALYRELKKSVPHTYDKGIIIQLRTCDKVKARKVSSGVYSITYTVDWEIYNPNQETYRLQREYGDYIIYKSGGTCKLDRLENWEILSKEYF</sequence>
<feature type="transmembrane region" description="Helical" evidence="2">
    <location>
        <begin position="48"/>
        <end position="66"/>
    </location>
</feature>
<dbReference type="Pfam" id="PF22819">
    <property type="entry name" value="TcaA_5th"/>
    <property type="match status" value="1"/>
</dbReference>
<proteinExistence type="predicted"/>
<feature type="region of interest" description="Disordered" evidence="1">
    <location>
        <begin position="167"/>
        <end position="211"/>
    </location>
</feature>
<reference evidence="4" key="1">
    <citation type="submission" date="2019-11" db="EMBL/GenBank/DDBJ databases">
        <authorList>
            <person name="Feng L."/>
        </authorList>
    </citation>
    <scope>NUCLEOTIDE SEQUENCE</scope>
    <source>
        <strain evidence="4">IbartlettiiLFYP30</strain>
    </source>
</reference>
<keyword evidence="2" id="KW-0812">Transmembrane</keyword>
<gene>
    <name evidence="4" type="ORF">IBLFYP30_01509</name>
</gene>
<dbReference type="AlphaFoldDB" id="A0A6N3BCC5"/>
<dbReference type="RefSeq" id="WP_024037863.1">
    <property type="nucleotide sequence ID" value="NZ_CACRUE010000024.1"/>
</dbReference>
<organism evidence="4">
    <name type="scientific">Intestinibacter bartlettii</name>
    <dbReference type="NCBI Taxonomy" id="261299"/>
    <lineage>
        <taxon>Bacteria</taxon>
        <taxon>Bacillati</taxon>
        <taxon>Bacillota</taxon>
        <taxon>Clostridia</taxon>
        <taxon>Peptostreptococcales</taxon>
        <taxon>Peptostreptococcaceae</taxon>
        <taxon>Intestinibacter</taxon>
    </lineage>
</organism>
<evidence type="ECO:0000313" key="4">
    <source>
        <dbReference type="EMBL" id="VYU00714.1"/>
    </source>
</evidence>
<evidence type="ECO:0000256" key="2">
    <source>
        <dbReference type="SAM" id="Phobius"/>
    </source>
</evidence>
<dbReference type="InterPro" id="IPR054528">
    <property type="entry name" value="TcaA_5th"/>
</dbReference>
<name>A0A6N3BCC5_9FIRM</name>